<dbReference type="KEGG" id="coy:HF329_04620"/>
<dbReference type="GO" id="GO:0016052">
    <property type="term" value="P:carbohydrate catabolic process"/>
    <property type="evidence" value="ECO:0007669"/>
    <property type="project" value="InterPro"/>
</dbReference>
<evidence type="ECO:0000313" key="3">
    <source>
        <dbReference type="Proteomes" id="UP000502421"/>
    </source>
</evidence>
<gene>
    <name evidence="2" type="ORF">HF329_04620</name>
</gene>
<proteinExistence type="predicted"/>
<organism evidence="2 3">
    <name type="scientific">Chitinophaga oryzae</name>
    <dbReference type="NCBI Taxonomy" id="2725414"/>
    <lineage>
        <taxon>Bacteria</taxon>
        <taxon>Pseudomonadati</taxon>
        <taxon>Bacteroidota</taxon>
        <taxon>Chitinophagia</taxon>
        <taxon>Chitinophagales</taxon>
        <taxon>Chitinophagaceae</taxon>
        <taxon>Chitinophaga</taxon>
    </lineage>
</organism>
<feature type="domain" description="Carbohydrate-binding" evidence="1">
    <location>
        <begin position="35"/>
        <end position="125"/>
    </location>
</feature>
<dbReference type="Proteomes" id="UP000502421">
    <property type="component" value="Chromosome"/>
</dbReference>
<accession>A0AAE6ZE95</accession>
<dbReference type="CDD" id="cd09620">
    <property type="entry name" value="CBM9_like_3"/>
    <property type="match status" value="1"/>
</dbReference>
<dbReference type="AlphaFoldDB" id="A0AAE6ZE95"/>
<dbReference type="InterPro" id="IPR010502">
    <property type="entry name" value="Carb-bd_dom_fam9"/>
</dbReference>
<dbReference type="RefSeq" id="WP_168802898.1">
    <property type="nucleotide sequence ID" value="NZ_CP051205.1"/>
</dbReference>
<evidence type="ECO:0000313" key="2">
    <source>
        <dbReference type="EMBL" id="QJB30620.1"/>
    </source>
</evidence>
<dbReference type="Pfam" id="PF06452">
    <property type="entry name" value="CBM9_1"/>
    <property type="match status" value="1"/>
</dbReference>
<evidence type="ECO:0000259" key="1">
    <source>
        <dbReference type="Pfam" id="PF06452"/>
    </source>
</evidence>
<dbReference type="SUPFAM" id="SSF49344">
    <property type="entry name" value="CBD9-like"/>
    <property type="match status" value="1"/>
</dbReference>
<dbReference type="GO" id="GO:0004553">
    <property type="term" value="F:hydrolase activity, hydrolyzing O-glycosyl compounds"/>
    <property type="evidence" value="ECO:0007669"/>
    <property type="project" value="InterPro"/>
</dbReference>
<name>A0AAE6ZE95_9BACT</name>
<dbReference type="Gene3D" id="2.60.40.1190">
    <property type="match status" value="1"/>
</dbReference>
<dbReference type="EMBL" id="CP051205">
    <property type="protein sequence ID" value="QJB30620.1"/>
    <property type="molecule type" value="Genomic_DNA"/>
</dbReference>
<protein>
    <submittedName>
        <fullName evidence="2">Carbohydrate-binding family 9-like protein</fullName>
    </submittedName>
</protein>
<sequence length="232" mass="26694">MRQLLCTLTLCIACLLAQEQSVLKVRNTPDFTITGAGTDANWHKTDWITLSQRSGDVPAKTQVKALYSGKGIYFLFRCEDKRLSNTMQADMLDLWKEDVVEAFLWPDTTQPAYFEYELSPLNYELVLLISNQQNDLAGWQPFHYEKDRRTLHATAVQGGEKKSGATVKGWTAEFFIPYKLLRPLNNAYPTAGTVWKGNFYRVDYDKGPAEWCWQLTGPSFHDLPHFGWLHFE</sequence>
<dbReference type="GO" id="GO:0030246">
    <property type="term" value="F:carbohydrate binding"/>
    <property type="evidence" value="ECO:0007669"/>
    <property type="project" value="InterPro"/>
</dbReference>
<reference evidence="3" key="1">
    <citation type="submission" date="2020-04" db="EMBL/GenBank/DDBJ databases">
        <authorList>
            <person name="Kittiwongwattana C."/>
        </authorList>
    </citation>
    <scope>NUCLEOTIDE SEQUENCE [LARGE SCALE GENOMIC DNA]</scope>
    <source>
        <strain evidence="3">1310</strain>
    </source>
</reference>